<dbReference type="RefSeq" id="WP_327773864.1">
    <property type="nucleotide sequence ID" value="NZ_JAYXUG010000001.1"/>
</dbReference>
<name>A0ABU6L2C0_9GAMM</name>
<dbReference type="Pfam" id="PF00126">
    <property type="entry name" value="HTH_1"/>
    <property type="match status" value="1"/>
</dbReference>
<keyword evidence="3" id="KW-0238">DNA-binding</keyword>
<reference evidence="6 7" key="1">
    <citation type="submission" date="2024-01" db="EMBL/GenBank/DDBJ databases">
        <title>Active colonisers of the gastrointestinal tract of Atlantic salmon farmed in a warm water region.</title>
        <authorList>
            <person name="Bowman J.P."/>
        </authorList>
    </citation>
    <scope>NUCLEOTIDE SEQUENCE [LARGE SCALE GENOMIC DNA]</scope>
    <source>
        <strain evidence="6 7">S3MW1</strain>
    </source>
</reference>
<dbReference type="SUPFAM" id="SSF53850">
    <property type="entry name" value="Periplasmic binding protein-like II"/>
    <property type="match status" value="1"/>
</dbReference>
<evidence type="ECO:0000256" key="2">
    <source>
        <dbReference type="ARBA" id="ARBA00023015"/>
    </source>
</evidence>
<comment type="similarity">
    <text evidence="1">Belongs to the LysR transcriptional regulatory family.</text>
</comment>
<accession>A0ABU6L2C0</accession>
<keyword evidence="4" id="KW-0804">Transcription</keyword>
<keyword evidence="2" id="KW-0805">Transcription regulation</keyword>
<feature type="domain" description="HTH lysR-type" evidence="5">
    <location>
        <begin position="1"/>
        <end position="59"/>
    </location>
</feature>
<dbReference type="Gene3D" id="1.10.10.10">
    <property type="entry name" value="Winged helix-like DNA-binding domain superfamily/Winged helix DNA-binding domain"/>
    <property type="match status" value="1"/>
</dbReference>
<gene>
    <name evidence="6" type="ORF">VXS06_01570</name>
</gene>
<protein>
    <submittedName>
        <fullName evidence="6">LysR family transcriptional regulator</fullName>
    </submittedName>
</protein>
<evidence type="ECO:0000256" key="1">
    <source>
        <dbReference type="ARBA" id="ARBA00009437"/>
    </source>
</evidence>
<dbReference type="PRINTS" id="PR00039">
    <property type="entry name" value="HTHLYSR"/>
</dbReference>
<dbReference type="InterPro" id="IPR005119">
    <property type="entry name" value="LysR_subst-bd"/>
</dbReference>
<dbReference type="InterPro" id="IPR058163">
    <property type="entry name" value="LysR-type_TF_proteobact-type"/>
</dbReference>
<dbReference type="InterPro" id="IPR036390">
    <property type="entry name" value="WH_DNA-bd_sf"/>
</dbReference>
<proteinExistence type="inferred from homology"/>
<evidence type="ECO:0000256" key="3">
    <source>
        <dbReference type="ARBA" id="ARBA00023125"/>
    </source>
</evidence>
<evidence type="ECO:0000313" key="6">
    <source>
        <dbReference type="EMBL" id="MEC6830450.1"/>
    </source>
</evidence>
<dbReference type="CDD" id="cd08422">
    <property type="entry name" value="PBP2_CrgA_like"/>
    <property type="match status" value="1"/>
</dbReference>
<dbReference type="PROSITE" id="PS50931">
    <property type="entry name" value="HTH_LYSR"/>
    <property type="match status" value="1"/>
</dbReference>
<evidence type="ECO:0000313" key="7">
    <source>
        <dbReference type="Proteomes" id="UP001306119"/>
    </source>
</evidence>
<sequence length="299" mass="33414">MDQLGAMRAFVLVVQTGSFSAAAREQGTSQATMSKKVAALEALLGVKLLSRTSRELSLTEVGQDYVHRCVSILGELDEAESNARSQMERPTGQLRISAPVVFGRQFIGPILTEFLKAYPELNVDLHLSDKHVDLIAERIDIAIRAKKLEDSTLVARHLFDNPMVLVAAPSYLETNAAIITPEQLTSHNCILYSMQKSINVWYFNQNDQRLSIPVSGNCRCDNGDVILQLAIDGSGIAQLPIWMVREYIDSGQLAIVLSDFEVKPLPFNAVYPQNRYVPLKVRRFVEFIKTKIEQSELYS</sequence>
<dbReference type="Pfam" id="PF03466">
    <property type="entry name" value="LysR_substrate"/>
    <property type="match status" value="1"/>
</dbReference>
<dbReference type="Gene3D" id="3.40.190.290">
    <property type="match status" value="1"/>
</dbReference>
<dbReference type="Proteomes" id="UP001306119">
    <property type="component" value="Unassembled WGS sequence"/>
</dbReference>
<dbReference type="PANTHER" id="PTHR30537:SF5">
    <property type="entry name" value="HTH-TYPE TRANSCRIPTIONAL ACTIVATOR TTDR-RELATED"/>
    <property type="match status" value="1"/>
</dbReference>
<keyword evidence="7" id="KW-1185">Reference proteome</keyword>
<organism evidence="6 7">
    <name type="scientific">Photobacterium toruni</name>
    <dbReference type="NCBI Taxonomy" id="1935446"/>
    <lineage>
        <taxon>Bacteria</taxon>
        <taxon>Pseudomonadati</taxon>
        <taxon>Pseudomonadota</taxon>
        <taxon>Gammaproteobacteria</taxon>
        <taxon>Vibrionales</taxon>
        <taxon>Vibrionaceae</taxon>
        <taxon>Photobacterium</taxon>
    </lineage>
</organism>
<comment type="caution">
    <text evidence="6">The sequence shown here is derived from an EMBL/GenBank/DDBJ whole genome shotgun (WGS) entry which is preliminary data.</text>
</comment>
<dbReference type="SUPFAM" id="SSF46785">
    <property type="entry name" value="Winged helix' DNA-binding domain"/>
    <property type="match status" value="1"/>
</dbReference>
<dbReference type="PANTHER" id="PTHR30537">
    <property type="entry name" value="HTH-TYPE TRANSCRIPTIONAL REGULATOR"/>
    <property type="match status" value="1"/>
</dbReference>
<dbReference type="InterPro" id="IPR036388">
    <property type="entry name" value="WH-like_DNA-bd_sf"/>
</dbReference>
<dbReference type="EMBL" id="JAYXUG010000001">
    <property type="protein sequence ID" value="MEC6830450.1"/>
    <property type="molecule type" value="Genomic_DNA"/>
</dbReference>
<evidence type="ECO:0000256" key="4">
    <source>
        <dbReference type="ARBA" id="ARBA00023163"/>
    </source>
</evidence>
<dbReference type="InterPro" id="IPR000847">
    <property type="entry name" value="LysR_HTH_N"/>
</dbReference>
<evidence type="ECO:0000259" key="5">
    <source>
        <dbReference type="PROSITE" id="PS50931"/>
    </source>
</evidence>